<keyword evidence="2" id="KW-1185">Reference proteome</keyword>
<keyword evidence="1" id="KW-0378">Hydrolase</keyword>
<sequence length="250" mass="28815">MEQPVIYALDFDGVICDSAIETGIAGWKAATHIWDDMTTPLPTPERVEQFRSVRPIIETGYEAILVMRLLFNGDSVNAILADFPNKKQQLLMQYRLSSANLKQLFGAVRDQWIKESPDEWVNMNPLFSGIAEKLQRLSTQGVWYIITTKQERFVSEILSANHISLAKSRIFGLDRKMSKEEVLTALQQQHQQQRLYFVEDRLPTLLKVLQNDRLQQIKLFFADWGYNTDEDKLEAARHPLSTIALENFLA</sequence>
<dbReference type="PANTHER" id="PTHR43434">
    <property type="entry name" value="PHOSPHOGLYCOLATE PHOSPHATASE"/>
    <property type="match status" value="1"/>
</dbReference>
<reference evidence="1 2" key="1">
    <citation type="journal article" date="2024" name="Microbiology">
        <title>Methylomarinum rosea sp. nov., a novel halophilic methanotrophic bacterium from the hypersaline Lake Elton.</title>
        <authorList>
            <person name="Suleimanov R.Z."/>
            <person name="Oshkin I.Y."/>
            <person name="Danilova O.V."/>
            <person name="Suzina N.E."/>
            <person name="Dedysh S.N."/>
        </authorList>
    </citation>
    <scope>NUCLEOTIDE SEQUENCE [LARGE SCALE GENOMIC DNA]</scope>
    <source>
        <strain evidence="1 2">Ch1-1</strain>
    </source>
</reference>
<dbReference type="InterPro" id="IPR023198">
    <property type="entry name" value="PGP-like_dom2"/>
</dbReference>
<dbReference type="RefSeq" id="WP_305908727.1">
    <property type="nucleotide sequence ID" value="NZ_CP157743.1"/>
</dbReference>
<organism evidence="1 2">
    <name type="scientific">Methylomarinum roseum</name>
    <dbReference type="NCBI Taxonomy" id="3067653"/>
    <lineage>
        <taxon>Bacteria</taxon>
        <taxon>Pseudomonadati</taxon>
        <taxon>Pseudomonadota</taxon>
        <taxon>Gammaproteobacteria</taxon>
        <taxon>Methylococcales</taxon>
        <taxon>Methylococcaceae</taxon>
        <taxon>Methylomarinum</taxon>
    </lineage>
</organism>
<dbReference type="GO" id="GO:0008967">
    <property type="term" value="F:phosphoglycolate phosphatase activity"/>
    <property type="evidence" value="ECO:0007669"/>
    <property type="project" value="TreeGrafter"/>
</dbReference>
<proteinExistence type="predicted"/>
<dbReference type="GO" id="GO:0005829">
    <property type="term" value="C:cytosol"/>
    <property type="evidence" value="ECO:0007669"/>
    <property type="project" value="TreeGrafter"/>
</dbReference>
<gene>
    <name evidence="1" type="ORF">Q9L42_009255</name>
</gene>
<evidence type="ECO:0000313" key="1">
    <source>
        <dbReference type="EMBL" id="XBS22297.1"/>
    </source>
</evidence>
<dbReference type="Gene3D" id="3.40.50.1000">
    <property type="entry name" value="HAD superfamily/HAD-like"/>
    <property type="match status" value="1"/>
</dbReference>
<dbReference type="KEGG" id="mech:Q9L42_009255"/>
<dbReference type="EMBL" id="CP157743">
    <property type="protein sequence ID" value="XBS22297.1"/>
    <property type="molecule type" value="Genomic_DNA"/>
</dbReference>
<name>A0AAU7NZ78_9GAMM</name>
<dbReference type="Gene3D" id="1.10.150.240">
    <property type="entry name" value="Putative phosphatase, domain 2"/>
    <property type="match status" value="1"/>
</dbReference>
<dbReference type="Proteomes" id="UP001225378">
    <property type="component" value="Chromosome"/>
</dbReference>
<dbReference type="PANTHER" id="PTHR43434:SF21">
    <property type="entry name" value="SLL0295 PROTEIN"/>
    <property type="match status" value="1"/>
</dbReference>
<dbReference type="SUPFAM" id="SSF56784">
    <property type="entry name" value="HAD-like"/>
    <property type="match status" value="1"/>
</dbReference>
<evidence type="ECO:0000313" key="2">
    <source>
        <dbReference type="Proteomes" id="UP001225378"/>
    </source>
</evidence>
<dbReference type="InterPro" id="IPR023214">
    <property type="entry name" value="HAD_sf"/>
</dbReference>
<dbReference type="GO" id="GO:0006281">
    <property type="term" value="P:DNA repair"/>
    <property type="evidence" value="ECO:0007669"/>
    <property type="project" value="TreeGrafter"/>
</dbReference>
<dbReference type="InterPro" id="IPR050155">
    <property type="entry name" value="HAD-like_hydrolase_sf"/>
</dbReference>
<dbReference type="InterPro" id="IPR036412">
    <property type="entry name" value="HAD-like_sf"/>
</dbReference>
<protein>
    <submittedName>
        <fullName evidence="1">HAD family hydrolase</fullName>
    </submittedName>
</protein>
<accession>A0AAU7NZ78</accession>
<dbReference type="AlphaFoldDB" id="A0AAU7NZ78"/>